<comment type="similarity">
    <text evidence="1 5">Belongs to the universal ribosomal protein uL30 family.</text>
</comment>
<evidence type="ECO:0000256" key="5">
    <source>
        <dbReference type="HAMAP-Rule" id="MF_01371"/>
    </source>
</evidence>
<dbReference type="PIRSF" id="PIRSF002211">
    <property type="entry name" value="Ribosomal_L30_bac-type"/>
    <property type="match status" value="1"/>
</dbReference>
<protein>
    <recommendedName>
        <fullName evidence="5">Large ribosomal subunit protein uL30</fullName>
    </recommendedName>
</protein>
<dbReference type="PANTHER" id="PTHR15892">
    <property type="entry name" value="MITOCHONDRIAL RIBOSOMAL PROTEIN L30"/>
    <property type="match status" value="1"/>
</dbReference>
<dbReference type="SUPFAM" id="SSF55129">
    <property type="entry name" value="Ribosomal protein L30p/L7e"/>
    <property type="match status" value="1"/>
</dbReference>
<keyword evidence="3 5" id="KW-0689">Ribosomal protein</keyword>
<dbReference type="Gene3D" id="3.30.1390.20">
    <property type="entry name" value="Ribosomal protein L30, ferredoxin-like fold domain"/>
    <property type="match status" value="1"/>
</dbReference>
<dbReference type="CDD" id="cd01658">
    <property type="entry name" value="Ribosomal_L30"/>
    <property type="match status" value="1"/>
</dbReference>
<name>A0ABV7E0Y3_9RHOB</name>
<dbReference type="PANTHER" id="PTHR15892:SF2">
    <property type="entry name" value="LARGE RIBOSOMAL SUBUNIT PROTEIN UL30M"/>
    <property type="match status" value="1"/>
</dbReference>
<evidence type="ECO:0000256" key="1">
    <source>
        <dbReference type="ARBA" id="ARBA00007594"/>
    </source>
</evidence>
<dbReference type="Pfam" id="PF00327">
    <property type="entry name" value="Ribosomal_L30"/>
    <property type="match status" value="1"/>
</dbReference>
<dbReference type="RefSeq" id="WP_197647118.1">
    <property type="nucleotide sequence ID" value="NZ_JAEACP010000023.1"/>
</dbReference>
<dbReference type="InterPro" id="IPR036919">
    <property type="entry name" value="Ribo_uL30_ferredoxin-like_sf"/>
</dbReference>
<reference evidence="8" key="1">
    <citation type="journal article" date="2019" name="Int. J. Syst. Evol. Microbiol.">
        <title>The Global Catalogue of Microorganisms (GCM) 10K type strain sequencing project: providing services to taxonomists for standard genome sequencing and annotation.</title>
        <authorList>
            <consortium name="The Broad Institute Genomics Platform"/>
            <consortium name="The Broad Institute Genome Sequencing Center for Infectious Disease"/>
            <person name="Wu L."/>
            <person name="Ma J."/>
        </authorList>
    </citation>
    <scope>NUCLEOTIDE SEQUENCE [LARGE SCALE GENOMIC DNA]</scope>
    <source>
        <strain evidence="8">KCTC 62102</strain>
    </source>
</reference>
<evidence type="ECO:0000256" key="3">
    <source>
        <dbReference type="ARBA" id="ARBA00022980"/>
    </source>
</evidence>
<dbReference type="GO" id="GO:0005840">
    <property type="term" value="C:ribosome"/>
    <property type="evidence" value="ECO:0007669"/>
    <property type="project" value="UniProtKB-KW"/>
</dbReference>
<dbReference type="EMBL" id="JBHRSM010000050">
    <property type="protein sequence ID" value="MFC3088194.1"/>
    <property type="molecule type" value="Genomic_DNA"/>
</dbReference>
<comment type="caution">
    <text evidence="7">The sequence shown here is derived from an EMBL/GenBank/DDBJ whole genome shotgun (WGS) entry which is preliminary data.</text>
</comment>
<dbReference type="HAMAP" id="MF_01371_B">
    <property type="entry name" value="Ribosomal_uL30_B"/>
    <property type="match status" value="1"/>
</dbReference>
<dbReference type="Proteomes" id="UP001595445">
    <property type="component" value="Unassembled WGS sequence"/>
</dbReference>
<proteinExistence type="inferred from homology"/>
<accession>A0ABV7E0Y3</accession>
<dbReference type="InterPro" id="IPR016082">
    <property type="entry name" value="Ribosomal_uL30_ferredoxin-like"/>
</dbReference>
<evidence type="ECO:0000256" key="2">
    <source>
        <dbReference type="ARBA" id="ARBA00011838"/>
    </source>
</evidence>
<evidence type="ECO:0000313" key="8">
    <source>
        <dbReference type="Proteomes" id="UP001595445"/>
    </source>
</evidence>
<organism evidence="7 8">
    <name type="scientific">Tabrizicola soli</name>
    <dbReference type="NCBI Taxonomy" id="2185115"/>
    <lineage>
        <taxon>Bacteria</taxon>
        <taxon>Pseudomonadati</taxon>
        <taxon>Pseudomonadota</taxon>
        <taxon>Alphaproteobacteria</taxon>
        <taxon>Rhodobacterales</taxon>
        <taxon>Paracoccaceae</taxon>
        <taxon>Tabrizicola</taxon>
    </lineage>
</organism>
<evidence type="ECO:0000313" key="7">
    <source>
        <dbReference type="EMBL" id="MFC3088194.1"/>
    </source>
</evidence>
<gene>
    <name evidence="5 7" type="primary">rpmD</name>
    <name evidence="7" type="ORF">ACFOD6_19315</name>
</gene>
<keyword evidence="8" id="KW-1185">Reference proteome</keyword>
<dbReference type="InterPro" id="IPR005996">
    <property type="entry name" value="Ribosomal_uL30_bac-type"/>
</dbReference>
<comment type="subunit">
    <text evidence="2 5">Part of the 50S ribosomal subunit.</text>
</comment>
<keyword evidence="4 5" id="KW-0687">Ribonucleoprotein</keyword>
<sequence>MAAKKSDATKKTIVVKQVRSAARRPAVQTATLKGLGLNKLNRTRELEDTPSVRGMVNAISHLVEIIEERG</sequence>
<evidence type="ECO:0000259" key="6">
    <source>
        <dbReference type="Pfam" id="PF00327"/>
    </source>
</evidence>
<evidence type="ECO:0000256" key="4">
    <source>
        <dbReference type="ARBA" id="ARBA00023274"/>
    </source>
</evidence>
<dbReference type="NCBIfam" id="TIGR01308">
    <property type="entry name" value="rpmD_bact"/>
    <property type="match status" value="1"/>
</dbReference>
<feature type="domain" description="Large ribosomal subunit protein uL30-like ferredoxin-like fold" evidence="6">
    <location>
        <begin position="14"/>
        <end position="63"/>
    </location>
</feature>